<dbReference type="InterPro" id="IPR016162">
    <property type="entry name" value="Ald_DH_N"/>
</dbReference>
<dbReference type="Gene3D" id="3.40.605.10">
    <property type="entry name" value="Aldehyde Dehydrogenase, Chain A, domain 1"/>
    <property type="match status" value="1"/>
</dbReference>
<dbReference type="InterPro" id="IPR029510">
    <property type="entry name" value="Ald_DH_CS_GLU"/>
</dbReference>
<dbReference type="Pfam" id="PF00171">
    <property type="entry name" value="Aldedh"/>
    <property type="match status" value="1"/>
</dbReference>
<dbReference type="InterPro" id="IPR016160">
    <property type="entry name" value="Ald_DH_CS_CYS"/>
</dbReference>
<evidence type="ECO:0000313" key="9">
    <source>
        <dbReference type="Proteomes" id="UP001164746"/>
    </source>
</evidence>
<dbReference type="InterPro" id="IPR050740">
    <property type="entry name" value="Aldehyde_DH_Superfamily"/>
</dbReference>
<evidence type="ECO:0000256" key="6">
    <source>
        <dbReference type="RuleBase" id="RU003345"/>
    </source>
</evidence>
<evidence type="ECO:0000256" key="1">
    <source>
        <dbReference type="ARBA" id="ARBA00013051"/>
    </source>
</evidence>
<proteinExistence type="inferred from homology"/>
<sequence>MSMVGLVSMSEVYPRPSGPMGRSDLLKKAYQLVMKNKEKLARIITLENGKPYRESLGEVAFGSSYIEWYAEECRRVQGTVISSPSQSKRMMTIKQPIGVCALITPWNFPLTMVTRKACAALSVGCTVVLKPSEETPLTALTLAELFREAGLPEGVFNVVTCDRDGAADIGGTLCESPLVSLLSFTGSSAVGKILLNQASGTVKRCHMELGGNAPFIVMSSADLDDAVKGALDAKFRNTGQTCICPNRFLVQEDVHDEFVKRLNIAMEKQLVTGDGFAVGTTQGPLINAKAVDKVDDYVKDAVSKGAKLVRGGTRSSSGTKFYPSTVLTGVTLDMRCMHEEIFGPIIAIYRFKTEEEAIRIANATSYGLAGYAYTTDSKQQWRMAEALDFGIVGLNEGLVSTAESPHGGFKESGIGREGGIGIGLDDFLEVKYVCIGGL</sequence>
<evidence type="ECO:0000313" key="8">
    <source>
        <dbReference type="EMBL" id="WAR26481.1"/>
    </source>
</evidence>
<dbReference type="InterPro" id="IPR016163">
    <property type="entry name" value="Ald_DH_C"/>
</dbReference>
<feature type="active site" evidence="5">
    <location>
        <position position="208"/>
    </location>
</feature>
<accession>A0ABY7G0E9</accession>
<evidence type="ECO:0000259" key="7">
    <source>
        <dbReference type="Pfam" id="PF00171"/>
    </source>
</evidence>
<dbReference type="Proteomes" id="UP001164746">
    <property type="component" value="Chromosome 14"/>
</dbReference>
<dbReference type="PROSITE" id="PS00070">
    <property type="entry name" value="ALDEHYDE_DEHYDR_CYS"/>
    <property type="match status" value="1"/>
</dbReference>
<dbReference type="PROSITE" id="PS00687">
    <property type="entry name" value="ALDEHYDE_DEHYDR_GLU"/>
    <property type="match status" value="1"/>
</dbReference>
<dbReference type="PANTHER" id="PTHR43353:SF5">
    <property type="entry name" value="SUCCINATE-SEMIALDEHYDE DEHYDROGENASE, MITOCHONDRIAL"/>
    <property type="match status" value="1"/>
</dbReference>
<keyword evidence="3 6" id="KW-0560">Oxidoreductase</keyword>
<dbReference type="InterPro" id="IPR015590">
    <property type="entry name" value="Aldehyde_DH_dom"/>
</dbReference>
<dbReference type="PANTHER" id="PTHR43353">
    <property type="entry name" value="SUCCINATE-SEMIALDEHYDE DEHYDROGENASE, MITOCHONDRIAL"/>
    <property type="match status" value="1"/>
</dbReference>
<evidence type="ECO:0000256" key="2">
    <source>
        <dbReference type="ARBA" id="ARBA00019842"/>
    </source>
</evidence>
<dbReference type="EMBL" id="CP111025">
    <property type="protein sequence ID" value="WAR26481.1"/>
    <property type="molecule type" value="Genomic_DNA"/>
</dbReference>
<organism evidence="8 9">
    <name type="scientific">Mya arenaria</name>
    <name type="common">Soft-shell clam</name>
    <dbReference type="NCBI Taxonomy" id="6604"/>
    <lineage>
        <taxon>Eukaryota</taxon>
        <taxon>Metazoa</taxon>
        <taxon>Spiralia</taxon>
        <taxon>Lophotrochozoa</taxon>
        <taxon>Mollusca</taxon>
        <taxon>Bivalvia</taxon>
        <taxon>Autobranchia</taxon>
        <taxon>Heteroconchia</taxon>
        <taxon>Euheterodonta</taxon>
        <taxon>Imparidentia</taxon>
        <taxon>Neoheterodontei</taxon>
        <taxon>Myida</taxon>
        <taxon>Myoidea</taxon>
        <taxon>Myidae</taxon>
        <taxon>Mya</taxon>
    </lineage>
</organism>
<dbReference type="Gene3D" id="3.40.309.10">
    <property type="entry name" value="Aldehyde Dehydrogenase, Chain A, domain 2"/>
    <property type="match status" value="1"/>
</dbReference>
<dbReference type="CDD" id="cd07103">
    <property type="entry name" value="ALDH_F5_SSADH_GabD"/>
    <property type="match status" value="1"/>
</dbReference>
<protein>
    <recommendedName>
        <fullName evidence="2">Succinate-semialdehyde dehydrogenase, mitochondrial</fullName>
        <ecNumber evidence="1">1.2.1.24</ecNumber>
    </recommendedName>
    <alternativeName>
        <fullName evidence="4">NAD(+)-dependent succinic semialdehyde dehydrogenase</fullName>
    </alternativeName>
</protein>
<comment type="similarity">
    <text evidence="6">Belongs to the aldehyde dehydrogenase family.</text>
</comment>
<evidence type="ECO:0000256" key="5">
    <source>
        <dbReference type="PROSITE-ProRule" id="PRU10007"/>
    </source>
</evidence>
<keyword evidence="9" id="KW-1185">Reference proteome</keyword>
<dbReference type="SUPFAM" id="SSF53720">
    <property type="entry name" value="ALDH-like"/>
    <property type="match status" value="1"/>
</dbReference>
<evidence type="ECO:0000256" key="4">
    <source>
        <dbReference type="ARBA" id="ARBA00030806"/>
    </source>
</evidence>
<reference evidence="8" key="1">
    <citation type="submission" date="2022-11" db="EMBL/GenBank/DDBJ databases">
        <title>Centuries of genome instability and evolution in soft-shell clam transmissible cancer (bioRxiv).</title>
        <authorList>
            <person name="Hart S.F.M."/>
            <person name="Yonemitsu M.A."/>
            <person name="Giersch R.M."/>
            <person name="Beal B.F."/>
            <person name="Arriagada G."/>
            <person name="Davis B.W."/>
            <person name="Ostrander E.A."/>
            <person name="Goff S.P."/>
            <person name="Metzger M.J."/>
        </authorList>
    </citation>
    <scope>NUCLEOTIDE SEQUENCE</scope>
    <source>
        <strain evidence="8">MELC-2E11</strain>
        <tissue evidence="8">Siphon/mantle</tissue>
    </source>
</reference>
<dbReference type="InterPro" id="IPR016161">
    <property type="entry name" value="Ald_DH/histidinol_DH"/>
</dbReference>
<feature type="domain" description="Aldehyde dehydrogenase" evidence="7">
    <location>
        <begin position="20"/>
        <end position="433"/>
    </location>
</feature>
<dbReference type="EC" id="1.2.1.24" evidence="1"/>
<gene>
    <name evidence="8" type="ORF">MAR_012185</name>
</gene>
<evidence type="ECO:0000256" key="3">
    <source>
        <dbReference type="ARBA" id="ARBA00023002"/>
    </source>
</evidence>
<name>A0ABY7G0E9_MYAAR</name>